<sequence length="202" mass="22147">MEEFRGHIAAEISSLKEDVAICKAAVSAGVTTASVAPKIKVPEPPKFGGKRDAKELDNFFWLVEQYLDALNVVDDATKIKTTTLYLEHDAILWWRRRHAEMERGLRWAEQELKRRGVQDLASAIAVAESLVEFSKGQAKKEKPKKGNYGKGGGDKPTRQASLLSQRRSSKGKELARIGLGRRTTAFSVAGLIGCESAPLGPS</sequence>
<evidence type="ECO:0008006" key="4">
    <source>
        <dbReference type="Google" id="ProtNLM"/>
    </source>
</evidence>
<dbReference type="Proteomes" id="UP000467840">
    <property type="component" value="Unassembled WGS sequence"/>
</dbReference>
<proteinExistence type="predicted"/>
<accession>A0A6A6K2F6</accession>
<evidence type="ECO:0000313" key="2">
    <source>
        <dbReference type="EMBL" id="KAF2282348.1"/>
    </source>
</evidence>
<name>A0A6A6K2F6_HEVBR</name>
<comment type="caution">
    <text evidence="2">The sequence shown here is derived from an EMBL/GenBank/DDBJ whole genome shotgun (WGS) entry which is preliminary data.</text>
</comment>
<gene>
    <name evidence="2" type="ORF">GH714_043996</name>
</gene>
<dbReference type="EMBL" id="JAAGAX010000355">
    <property type="protein sequence ID" value="KAF2282348.1"/>
    <property type="molecule type" value="Genomic_DNA"/>
</dbReference>
<reference evidence="2 3" key="1">
    <citation type="journal article" date="2020" name="Mol. Plant">
        <title>The Chromosome-Based Rubber Tree Genome Provides New Insights into Spurge Genome Evolution and Rubber Biosynthesis.</title>
        <authorList>
            <person name="Liu J."/>
            <person name="Shi C."/>
            <person name="Shi C.C."/>
            <person name="Li W."/>
            <person name="Zhang Q.J."/>
            <person name="Zhang Y."/>
            <person name="Li K."/>
            <person name="Lu H.F."/>
            <person name="Shi C."/>
            <person name="Zhu S.T."/>
            <person name="Xiao Z.Y."/>
            <person name="Nan H."/>
            <person name="Yue Y."/>
            <person name="Zhu X.G."/>
            <person name="Wu Y."/>
            <person name="Hong X.N."/>
            <person name="Fan G.Y."/>
            <person name="Tong Y."/>
            <person name="Zhang D."/>
            <person name="Mao C.L."/>
            <person name="Liu Y.L."/>
            <person name="Hao S.J."/>
            <person name="Liu W.Q."/>
            <person name="Lv M.Q."/>
            <person name="Zhang H.B."/>
            <person name="Liu Y."/>
            <person name="Hu-Tang G.R."/>
            <person name="Wang J.P."/>
            <person name="Wang J.H."/>
            <person name="Sun Y.H."/>
            <person name="Ni S.B."/>
            <person name="Chen W.B."/>
            <person name="Zhang X.C."/>
            <person name="Jiao Y.N."/>
            <person name="Eichler E.E."/>
            <person name="Li G.H."/>
            <person name="Liu X."/>
            <person name="Gao L.Z."/>
        </authorList>
    </citation>
    <scope>NUCLEOTIDE SEQUENCE [LARGE SCALE GENOMIC DNA]</scope>
    <source>
        <strain evidence="3">cv. GT1</strain>
        <tissue evidence="2">Leaf</tissue>
    </source>
</reference>
<evidence type="ECO:0000313" key="3">
    <source>
        <dbReference type="Proteomes" id="UP000467840"/>
    </source>
</evidence>
<organism evidence="2 3">
    <name type="scientific">Hevea brasiliensis</name>
    <name type="common">Para rubber tree</name>
    <name type="synonym">Siphonia brasiliensis</name>
    <dbReference type="NCBI Taxonomy" id="3981"/>
    <lineage>
        <taxon>Eukaryota</taxon>
        <taxon>Viridiplantae</taxon>
        <taxon>Streptophyta</taxon>
        <taxon>Embryophyta</taxon>
        <taxon>Tracheophyta</taxon>
        <taxon>Spermatophyta</taxon>
        <taxon>Magnoliopsida</taxon>
        <taxon>eudicotyledons</taxon>
        <taxon>Gunneridae</taxon>
        <taxon>Pentapetalae</taxon>
        <taxon>rosids</taxon>
        <taxon>fabids</taxon>
        <taxon>Malpighiales</taxon>
        <taxon>Euphorbiaceae</taxon>
        <taxon>Crotonoideae</taxon>
        <taxon>Micrandreae</taxon>
        <taxon>Hevea</taxon>
    </lineage>
</organism>
<protein>
    <recommendedName>
        <fullName evidence="4">Retrotransposon gag domain-containing protein</fullName>
    </recommendedName>
</protein>
<evidence type="ECO:0000256" key="1">
    <source>
        <dbReference type="SAM" id="MobiDB-lite"/>
    </source>
</evidence>
<keyword evidence="3" id="KW-1185">Reference proteome</keyword>
<feature type="region of interest" description="Disordered" evidence="1">
    <location>
        <begin position="136"/>
        <end position="174"/>
    </location>
</feature>
<dbReference type="AlphaFoldDB" id="A0A6A6K2F6"/>